<accession>A0A4Y2KQA9</accession>
<reference evidence="1 2" key="1">
    <citation type="journal article" date="2019" name="Sci. Rep.">
        <title>Orb-weaving spider Araneus ventricosus genome elucidates the spidroin gene catalogue.</title>
        <authorList>
            <person name="Kono N."/>
            <person name="Nakamura H."/>
            <person name="Ohtoshi R."/>
            <person name="Moran D.A.P."/>
            <person name="Shinohara A."/>
            <person name="Yoshida Y."/>
            <person name="Fujiwara M."/>
            <person name="Mori M."/>
            <person name="Tomita M."/>
            <person name="Arakawa K."/>
        </authorList>
    </citation>
    <scope>NUCLEOTIDE SEQUENCE [LARGE SCALE GENOMIC DNA]</scope>
</reference>
<organism evidence="1 2">
    <name type="scientific">Araneus ventricosus</name>
    <name type="common">Orbweaver spider</name>
    <name type="synonym">Epeira ventricosa</name>
    <dbReference type="NCBI Taxonomy" id="182803"/>
    <lineage>
        <taxon>Eukaryota</taxon>
        <taxon>Metazoa</taxon>
        <taxon>Ecdysozoa</taxon>
        <taxon>Arthropoda</taxon>
        <taxon>Chelicerata</taxon>
        <taxon>Arachnida</taxon>
        <taxon>Araneae</taxon>
        <taxon>Araneomorphae</taxon>
        <taxon>Entelegynae</taxon>
        <taxon>Araneoidea</taxon>
        <taxon>Araneidae</taxon>
        <taxon>Araneus</taxon>
    </lineage>
</organism>
<keyword evidence="2" id="KW-1185">Reference proteome</keyword>
<sequence length="281" mass="31987">MPILVEVAQKIEVFCNLSFASTTQHMDASDSRISRDEADRQKLVDWFSSHEPFPKYEHLKSIASVSLPPTTIAAHEYSLRAYLHIQLWSGFAKSPIHWGWKETKHGLFPVTTYKKPAPPDLLSIISCKCSKGYNLTCTCRKSGINCSTTCYHCKVQECITSPEYDIITNSSHQEAEIDIKMEEIISEIDLEEEYQTLQVEESNSMQKEEYEEWMSIGEDIPLVATIIDFEICKDVSEKDPAIKVEDSDGDECVEKNPPTNAEMRQALHNVKCGVQHRSTNF</sequence>
<evidence type="ECO:0000313" key="1">
    <source>
        <dbReference type="EMBL" id="GBN04362.1"/>
    </source>
</evidence>
<gene>
    <name evidence="1" type="ORF">AVEN_123316_1</name>
</gene>
<dbReference type="AlphaFoldDB" id="A0A4Y2KQA9"/>
<protein>
    <recommendedName>
        <fullName evidence="3">Tesmin/TSO1-like CXC domain-containing protein</fullName>
    </recommendedName>
</protein>
<comment type="caution">
    <text evidence="1">The sequence shown here is derived from an EMBL/GenBank/DDBJ whole genome shotgun (WGS) entry which is preliminary data.</text>
</comment>
<evidence type="ECO:0008006" key="3">
    <source>
        <dbReference type="Google" id="ProtNLM"/>
    </source>
</evidence>
<name>A0A4Y2KQA9_ARAVE</name>
<proteinExistence type="predicted"/>
<dbReference type="Proteomes" id="UP000499080">
    <property type="component" value="Unassembled WGS sequence"/>
</dbReference>
<evidence type="ECO:0000313" key="2">
    <source>
        <dbReference type="Proteomes" id="UP000499080"/>
    </source>
</evidence>
<dbReference type="EMBL" id="BGPR01004877">
    <property type="protein sequence ID" value="GBN04362.1"/>
    <property type="molecule type" value="Genomic_DNA"/>
</dbReference>